<feature type="compositionally biased region" description="Polar residues" evidence="1">
    <location>
        <begin position="1"/>
        <end position="11"/>
    </location>
</feature>
<sequence>MNTRVYLSSANALDEMRDSPAESESDGDGDEEEDEGSFRFLADSVQKFGEIYEKIEGSKRQQMVELEKMRMDFQRDLELQKKQILERAHAEIAKIRQGEGDETDVSAENLSG</sequence>
<protein>
    <submittedName>
        <fullName evidence="2">Uncharacterized protein</fullName>
    </submittedName>
</protein>
<dbReference type="GO" id="GO:0000976">
    <property type="term" value="F:transcription cis-regulatory region binding"/>
    <property type="evidence" value="ECO:0007669"/>
    <property type="project" value="TreeGrafter"/>
</dbReference>
<dbReference type="EMBL" id="JAVXUP010000030">
    <property type="protein sequence ID" value="KAK3041655.1"/>
    <property type="molecule type" value="Genomic_DNA"/>
</dbReference>
<dbReference type="PANTHER" id="PTHR31307">
    <property type="entry name" value="TRIHELIX TRANSCRIPTION FACTOR ASIL2"/>
    <property type="match status" value="1"/>
</dbReference>
<evidence type="ECO:0000313" key="2">
    <source>
        <dbReference type="EMBL" id="KAK3041655.1"/>
    </source>
</evidence>
<name>A0AA89BGN9_9ASTE</name>
<dbReference type="AlphaFoldDB" id="A0AA89BGN9"/>
<accession>A0AA89BGN9</accession>
<keyword evidence="3" id="KW-1185">Reference proteome</keyword>
<dbReference type="PANTHER" id="PTHR31307:SF6">
    <property type="entry name" value="OS01G0718900 PROTEIN"/>
    <property type="match status" value="1"/>
</dbReference>
<proteinExistence type="predicted"/>
<organism evidence="2 3">
    <name type="scientific">Escallonia herrerae</name>
    <dbReference type="NCBI Taxonomy" id="1293975"/>
    <lineage>
        <taxon>Eukaryota</taxon>
        <taxon>Viridiplantae</taxon>
        <taxon>Streptophyta</taxon>
        <taxon>Embryophyta</taxon>
        <taxon>Tracheophyta</taxon>
        <taxon>Spermatophyta</taxon>
        <taxon>Magnoliopsida</taxon>
        <taxon>eudicotyledons</taxon>
        <taxon>Gunneridae</taxon>
        <taxon>Pentapetalae</taxon>
        <taxon>asterids</taxon>
        <taxon>campanulids</taxon>
        <taxon>Escalloniales</taxon>
        <taxon>Escalloniaceae</taxon>
        <taxon>Escallonia</taxon>
    </lineage>
</organism>
<feature type="compositionally biased region" description="Acidic residues" evidence="1">
    <location>
        <begin position="21"/>
        <end position="35"/>
    </location>
</feature>
<feature type="region of interest" description="Disordered" evidence="1">
    <location>
        <begin position="1"/>
        <end position="36"/>
    </location>
</feature>
<dbReference type="Proteomes" id="UP001188597">
    <property type="component" value="Unassembled WGS sequence"/>
</dbReference>
<dbReference type="InterPro" id="IPR044823">
    <property type="entry name" value="ASIL1/2-like"/>
</dbReference>
<gene>
    <name evidence="2" type="ORF">RJ639_001465</name>
</gene>
<reference evidence="2" key="1">
    <citation type="submission" date="2022-12" db="EMBL/GenBank/DDBJ databases">
        <title>Draft genome assemblies for two species of Escallonia (Escalloniales).</title>
        <authorList>
            <person name="Chanderbali A."/>
            <person name="Dervinis C."/>
            <person name="Anghel I."/>
            <person name="Soltis D."/>
            <person name="Soltis P."/>
            <person name="Zapata F."/>
        </authorList>
    </citation>
    <scope>NUCLEOTIDE SEQUENCE</scope>
    <source>
        <strain evidence="2">UCBG64.0493</strain>
        <tissue evidence="2">Leaf</tissue>
    </source>
</reference>
<dbReference type="GO" id="GO:0005634">
    <property type="term" value="C:nucleus"/>
    <property type="evidence" value="ECO:0007669"/>
    <property type="project" value="TreeGrafter"/>
</dbReference>
<evidence type="ECO:0000313" key="3">
    <source>
        <dbReference type="Proteomes" id="UP001188597"/>
    </source>
</evidence>
<evidence type="ECO:0000256" key="1">
    <source>
        <dbReference type="SAM" id="MobiDB-lite"/>
    </source>
</evidence>
<comment type="caution">
    <text evidence="2">The sequence shown here is derived from an EMBL/GenBank/DDBJ whole genome shotgun (WGS) entry which is preliminary data.</text>
</comment>